<dbReference type="InterPro" id="IPR003646">
    <property type="entry name" value="SH3-like_bac-type"/>
</dbReference>
<sequence length="143" mass="14280">MTGFACRTFTSAALVAGSLAVGLLAPAAAGAAVPGHGHGGTDTTAAAVAAAPSAPVPPATPDSDRASGYVRGKVVSSVALRIRSRATTNSTALGSYAPGTIVKISCKAHGQNVAGNDLWYKLYDRTGYAAARYVQNEGAVPFC</sequence>
<feature type="domain" description="SH3b" evidence="2">
    <location>
        <begin position="79"/>
        <end position="135"/>
    </location>
</feature>
<dbReference type="Pfam" id="PF08239">
    <property type="entry name" value="SH3_3"/>
    <property type="match status" value="1"/>
</dbReference>
<name>A0A1H8J7A5_9ACTN</name>
<keyword evidence="4" id="KW-1185">Reference proteome</keyword>
<gene>
    <name evidence="3" type="ORF">SAMN05216267_1009191</name>
</gene>
<dbReference type="Proteomes" id="UP000181951">
    <property type="component" value="Unassembled WGS sequence"/>
</dbReference>
<evidence type="ECO:0000259" key="2">
    <source>
        <dbReference type="Pfam" id="PF08239"/>
    </source>
</evidence>
<dbReference type="OrthoDB" id="3482365at2"/>
<protein>
    <submittedName>
        <fullName evidence="3">SH3 domain-containing protein</fullName>
    </submittedName>
</protein>
<feature type="signal peptide" evidence="1">
    <location>
        <begin position="1"/>
        <end position="31"/>
    </location>
</feature>
<evidence type="ECO:0000313" key="4">
    <source>
        <dbReference type="Proteomes" id="UP000181951"/>
    </source>
</evidence>
<feature type="chain" id="PRO_5010190939" evidence="1">
    <location>
        <begin position="32"/>
        <end position="143"/>
    </location>
</feature>
<dbReference type="RefSeq" id="WP_069465544.1">
    <property type="nucleotide sequence ID" value="NZ_FODD01000009.1"/>
</dbReference>
<evidence type="ECO:0000256" key="1">
    <source>
        <dbReference type="SAM" id="SignalP"/>
    </source>
</evidence>
<dbReference type="AlphaFoldDB" id="A0A1H8J7A5"/>
<accession>A0A1H8J7A5</accession>
<organism evidence="3 4">
    <name type="scientific">Actinacidiphila rubida</name>
    <dbReference type="NCBI Taxonomy" id="310780"/>
    <lineage>
        <taxon>Bacteria</taxon>
        <taxon>Bacillati</taxon>
        <taxon>Actinomycetota</taxon>
        <taxon>Actinomycetes</taxon>
        <taxon>Kitasatosporales</taxon>
        <taxon>Streptomycetaceae</taxon>
        <taxon>Actinacidiphila</taxon>
    </lineage>
</organism>
<proteinExistence type="predicted"/>
<dbReference type="STRING" id="310780.SAMN05216267_1009191"/>
<reference evidence="3 4" key="1">
    <citation type="submission" date="2016-10" db="EMBL/GenBank/DDBJ databases">
        <authorList>
            <person name="de Groot N.N."/>
        </authorList>
    </citation>
    <scope>NUCLEOTIDE SEQUENCE [LARGE SCALE GENOMIC DNA]</scope>
    <source>
        <strain evidence="3 4">CGMCC 4.2026</strain>
    </source>
</reference>
<dbReference type="EMBL" id="FODD01000009">
    <property type="protein sequence ID" value="SEN76067.1"/>
    <property type="molecule type" value="Genomic_DNA"/>
</dbReference>
<dbReference type="Gene3D" id="2.30.30.40">
    <property type="entry name" value="SH3 Domains"/>
    <property type="match status" value="1"/>
</dbReference>
<keyword evidence="1" id="KW-0732">Signal</keyword>
<evidence type="ECO:0000313" key="3">
    <source>
        <dbReference type="EMBL" id="SEN76067.1"/>
    </source>
</evidence>